<dbReference type="RefSeq" id="WP_394841732.1">
    <property type="nucleotide sequence ID" value="NZ_CP089982.1"/>
</dbReference>
<evidence type="ECO:0000313" key="3">
    <source>
        <dbReference type="EMBL" id="WXA91111.1"/>
    </source>
</evidence>
<feature type="chain" id="PRO_5047471776" description="Peptide N-acetyl-beta-D-glucosaminyl asparaginase amidase A N-terminal domain-containing protein" evidence="1">
    <location>
        <begin position="28"/>
        <end position="568"/>
    </location>
</feature>
<proteinExistence type="predicted"/>
<dbReference type="InterPro" id="IPR021102">
    <property type="entry name" value="PNGase_A"/>
</dbReference>
<reference evidence="3 4" key="1">
    <citation type="submission" date="2021-12" db="EMBL/GenBank/DDBJ databases">
        <title>Discovery of the Pendulisporaceae a myxobacterial family with distinct sporulation behavior and unique specialized metabolism.</title>
        <authorList>
            <person name="Garcia R."/>
            <person name="Popoff A."/>
            <person name="Bader C.D."/>
            <person name="Loehr J."/>
            <person name="Walesch S."/>
            <person name="Walt C."/>
            <person name="Boldt J."/>
            <person name="Bunk B."/>
            <person name="Haeckl F.J.F.P.J."/>
            <person name="Gunesch A.P."/>
            <person name="Birkelbach J."/>
            <person name="Nuebel U."/>
            <person name="Pietschmann T."/>
            <person name="Bach T."/>
            <person name="Mueller R."/>
        </authorList>
    </citation>
    <scope>NUCLEOTIDE SEQUENCE [LARGE SCALE GENOMIC DNA]</scope>
    <source>
        <strain evidence="3 4">MSr12523</strain>
    </source>
</reference>
<evidence type="ECO:0000313" key="4">
    <source>
        <dbReference type="Proteomes" id="UP001379533"/>
    </source>
</evidence>
<dbReference type="Proteomes" id="UP001379533">
    <property type="component" value="Chromosome"/>
</dbReference>
<dbReference type="PANTHER" id="PTHR31104">
    <property type="entry name" value="PEPTIDE-N4-(N-ACETYL-BETA-GLUCOSAMINYL)ASPARAGINE AMIDASE A PROTEIN"/>
    <property type="match status" value="1"/>
</dbReference>
<keyword evidence="4" id="KW-1185">Reference proteome</keyword>
<name>A0ABZ2JX98_9BACT</name>
<dbReference type="InterPro" id="IPR056948">
    <property type="entry name" value="PNGaseA_N"/>
</dbReference>
<feature type="signal peptide" evidence="1">
    <location>
        <begin position="1"/>
        <end position="27"/>
    </location>
</feature>
<gene>
    <name evidence="3" type="ORF">LZC95_32235</name>
</gene>
<sequence>MTSMSRWPTLLIAVPGLFALWTVPALADTAPKAGALPPIGSADTATADPPVTRPRTKPCVVPLFNDVAFTNFDPKPFSYAPPADCTGPWAKVVFESDWQVTAGRQFDRTANVWIGGANVYFGTTSEPSRNVARTWHVERDLTDYRALLSSAQPGQTILGNVVNDTYTGIITGSARILFYPLDARERAPETPDVVLPLSDSAVGGVVNLANGTSRLARTFTFPTNVERAYLDVIAQSQSHDEFWYTCVPDDVTGPLQSCGGGAFRETLVTIDGKPAGVAPVYPWLYTGAIDPYLWRPIVGVETLNFTPYRVDLTPFAGVLSDGKPHEVSIGVYGANDYFSTTGTLFLHLDRGSKRTKGQVIVDTLAADPSPVTTKNVQTAPDGAVTATVNVDASRRFTIAGWVDTSHGRVHTEIVQTVDFSNAQRFEISSSKYAQNIVQKTKITALTNTHGRSGATQTWSGAEWPLDLDYVSTTHADGTSEQRTTVDQRSSLGEMVTENGVLRRPHLRTNAVSTTNTLLFDAAGKAIGPEGQKSSQSFFERDLLGTCYSRAIESADGLLTKVTDGRGCR</sequence>
<dbReference type="EMBL" id="CP089982">
    <property type="protein sequence ID" value="WXA91111.1"/>
    <property type="molecule type" value="Genomic_DNA"/>
</dbReference>
<protein>
    <recommendedName>
        <fullName evidence="2">Peptide N-acetyl-beta-D-glucosaminyl asparaginase amidase A N-terminal domain-containing protein</fullName>
    </recommendedName>
</protein>
<accession>A0ABZ2JX98</accession>
<feature type="domain" description="Peptide N-acetyl-beta-D-glucosaminyl asparaginase amidase A N-terminal" evidence="2">
    <location>
        <begin position="68"/>
        <end position="360"/>
    </location>
</feature>
<keyword evidence="1" id="KW-0732">Signal</keyword>
<organism evidence="3 4">
    <name type="scientific">Pendulispora brunnea</name>
    <dbReference type="NCBI Taxonomy" id="2905690"/>
    <lineage>
        <taxon>Bacteria</taxon>
        <taxon>Pseudomonadati</taxon>
        <taxon>Myxococcota</taxon>
        <taxon>Myxococcia</taxon>
        <taxon>Myxococcales</taxon>
        <taxon>Sorangiineae</taxon>
        <taxon>Pendulisporaceae</taxon>
        <taxon>Pendulispora</taxon>
    </lineage>
</organism>
<evidence type="ECO:0000256" key="1">
    <source>
        <dbReference type="SAM" id="SignalP"/>
    </source>
</evidence>
<dbReference type="Pfam" id="PF12222">
    <property type="entry name" value="PNGaseA"/>
    <property type="match status" value="1"/>
</dbReference>
<evidence type="ECO:0000259" key="2">
    <source>
        <dbReference type="Pfam" id="PF12222"/>
    </source>
</evidence>